<keyword evidence="8" id="KW-0238">DNA-binding</keyword>
<comment type="similarity">
    <text evidence="2">Belongs to the DtxR/MntR family.</text>
</comment>
<dbReference type="RefSeq" id="WP_229730634.1">
    <property type="nucleotide sequence ID" value="NZ_BMHA01000009.1"/>
</dbReference>
<dbReference type="AlphaFoldDB" id="A0A8J3ABR7"/>
<comment type="subunit">
    <text evidence="3">Homodimer.</text>
</comment>
<reference evidence="11" key="1">
    <citation type="journal article" date="2014" name="Int. J. Syst. Evol. Microbiol.">
        <title>Complete genome sequence of Corynebacterium casei LMG S-19264T (=DSM 44701T), isolated from a smear-ripened cheese.</title>
        <authorList>
            <consortium name="US DOE Joint Genome Institute (JGI-PGF)"/>
            <person name="Walter F."/>
            <person name="Albersmeier A."/>
            <person name="Kalinowski J."/>
            <person name="Ruckert C."/>
        </authorList>
    </citation>
    <scope>NUCLEOTIDE SEQUENCE</scope>
    <source>
        <strain evidence="11">CGMCC 1.14988</strain>
    </source>
</reference>
<comment type="caution">
    <text evidence="11">The sequence shown here is derived from an EMBL/GenBank/DDBJ whole genome shotgun (WGS) entry which is preliminary data.</text>
</comment>
<dbReference type="InterPro" id="IPR050536">
    <property type="entry name" value="DtxR_MntR_Metal-Reg"/>
</dbReference>
<dbReference type="Pfam" id="PF18357">
    <property type="entry name" value="DtxR"/>
    <property type="match status" value="1"/>
</dbReference>
<dbReference type="Proteomes" id="UP000650511">
    <property type="component" value="Unassembled WGS sequence"/>
</dbReference>
<dbReference type="PANTHER" id="PTHR33238:SF10">
    <property type="entry name" value="IRON-DEPENDENT REPRESSOR IDER"/>
    <property type="match status" value="1"/>
</dbReference>
<sequence length="217" mass="24138">MSHQPSEAVEMYLRTVLELEEEGVPALRARLSERLGLSAPAVSEGVSRLEQSGLVVLQPDRHIELTEQGRERAEHVMRKHRLAERLLVDVLGLDHEHVHEEACRWEHVISDRVEAKLLEFLGNPTTSPYGNPIPGATPGDHEPVSLASIDAAEVTISYISERLQSDHDVVSQLREHGMWTGAQVAVERSPDVVRLRTDGHEVELPADDAKLVFVTPV</sequence>
<evidence type="ECO:0000256" key="7">
    <source>
        <dbReference type="ARBA" id="ARBA00023015"/>
    </source>
</evidence>
<dbReference type="GO" id="GO:0003700">
    <property type="term" value="F:DNA-binding transcription factor activity"/>
    <property type="evidence" value="ECO:0007669"/>
    <property type="project" value="InterPro"/>
</dbReference>
<dbReference type="Pfam" id="PF02742">
    <property type="entry name" value="Fe_dep_repr_C"/>
    <property type="match status" value="1"/>
</dbReference>
<feature type="domain" description="HTH dtxR-type" evidence="10">
    <location>
        <begin position="1"/>
        <end position="66"/>
    </location>
</feature>
<evidence type="ECO:0000256" key="4">
    <source>
        <dbReference type="ARBA" id="ARBA00022490"/>
    </source>
</evidence>
<dbReference type="GO" id="GO:0046983">
    <property type="term" value="F:protein dimerization activity"/>
    <property type="evidence" value="ECO:0007669"/>
    <property type="project" value="InterPro"/>
</dbReference>
<accession>A0A8J3ABR7</accession>
<evidence type="ECO:0000256" key="9">
    <source>
        <dbReference type="ARBA" id="ARBA00023163"/>
    </source>
</evidence>
<dbReference type="GO" id="GO:0045892">
    <property type="term" value="P:negative regulation of DNA-templated transcription"/>
    <property type="evidence" value="ECO:0007669"/>
    <property type="project" value="TreeGrafter"/>
</dbReference>
<dbReference type="InterPro" id="IPR036421">
    <property type="entry name" value="Fe_dep_repressor_sf"/>
</dbReference>
<dbReference type="Gene3D" id="1.10.60.10">
    <property type="entry name" value="Iron dependent repressor, metal binding and dimerisation domain"/>
    <property type="match status" value="1"/>
</dbReference>
<organism evidence="11 12">
    <name type="scientific">Egicoccus halophilus</name>
    <dbReference type="NCBI Taxonomy" id="1670830"/>
    <lineage>
        <taxon>Bacteria</taxon>
        <taxon>Bacillati</taxon>
        <taxon>Actinomycetota</taxon>
        <taxon>Nitriliruptoria</taxon>
        <taxon>Egicoccales</taxon>
        <taxon>Egicoccaceae</taxon>
        <taxon>Egicoccus</taxon>
    </lineage>
</organism>
<dbReference type="SMART" id="SM00529">
    <property type="entry name" value="HTH_DTXR"/>
    <property type="match status" value="1"/>
</dbReference>
<dbReference type="FunFam" id="1.10.60.10:FF:000001">
    <property type="entry name" value="Iron dependent repressor"/>
    <property type="match status" value="1"/>
</dbReference>
<reference evidence="11" key="2">
    <citation type="submission" date="2020-09" db="EMBL/GenBank/DDBJ databases">
        <authorList>
            <person name="Sun Q."/>
            <person name="Zhou Y."/>
        </authorList>
    </citation>
    <scope>NUCLEOTIDE SEQUENCE</scope>
    <source>
        <strain evidence="11">CGMCC 1.14988</strain>
    </source>
</reference>
<protein>
    <submittedName>
        <fullName evidence="11">Iron-dependent repressor IdeR</fullName>
    </submittedName>
</protein>
<keyword evidence="12" id="KW-1185">Reference proteome</keyword>
<dbReference type="EMBL" id="BMHA01000009">
    <property type="protein sequence ID" value="GGI07788.1"/>
    <property type="molecule type" value="Genomic_DNA"/>
</dbReference>
<dbReference type="InterPro" id="IPR038157">
    <property type="entry name" value="FeoA_core_dom"/>
</dbReference>
<keyword evidence="6" id="KW-0408">Iron</keyword>
<evidence type="ECO:0000313" key="11">
    <source>
        <dbReference type="EMBL" id="GGI07788.1"/>
    </source>
</evidence>
<keyword evidence="5" id="KW-0678">Repressor</keyword>
<evidence type="ECO:0000259" key="10">
    <source>
        <dbReference type="PROSITE" id="PS50944"/>
    </source>
</evidence>
<evidence type="ECO:0000256" key="1">
    <source>
        <dbReference type="ARBA" id="ARBA00004496"/>
    </source>
</evidence>
<dbReference type="SUPFAM" id="SSF47979">
    <property type="entry name" value="Iron-dependent repressor protein, dimerization domain"/>
    <property type="match status" value="1"/>
</dbReference>
<dbReference type="InterPro" id="IPR001367">
    <property type="entry name" value="Fe_dep_repressor"/>
</dbReference>
<evidence type="ECO:0000256" key="2">
    <source>
        <dbReference type="ARBA" id="ARBA00007871"/>
    </source>
</evidence>
<gene>
    <name evidence="11" type="ORF">GCM10011354_25840</name>
</gene>
<keyword evidence="4" id="KW-0963">Cytoplasm</keyword>
<proteinExistence type="inferred from homology"/>
<dbReference type="PANTHER" id="PTHR33238">
    <property type="entry name" value="IRON (METAL) DEPENDENT REPRESSOR, DTXR FAMILY"/>
    <property type="match status" value="1"/>
</dbReference>
<evidence type="ECO:0000256" key="6">
    <source>
        <dbReference type="ARBA" id="ARBA00023004"/>
    </source>
</evidence>
<dbReference type="Gene3D" id="1.10.10.10">
    <property type="entry name" value="Winged helix-like DNA-binding domain superfamily/Winged helix DNA-binding domain"/>
    <property type="match status" value="1"/>
</dbReference>
<comment type="subcellular location">
    <subcellularLocation>
        <location evidence="1">Cytoplasm</location>
    </subcellularLocation>
</comment>
<dbReference type="PROSITE" id="PS50944">
    <property type="entry name" value="HTH_DTXR"/>
    <property type="match status" value="1"/>
</dbReference>
<keyword evidence="7" id="KW-0805">Transcription regulation</keyword>
<dbReference type="InterPro" id="IPR036390">
    <property type="entry name" value="WH_DNA-bd_sf"/>
</dbReference>
<dbReference type="GO" id="GO:0005737">
    <property type="term" value="C:cytoplasm"/>
    <property type="evidence" value="ECO:0007669"/>
    <property type="project" value="UniProtKB-SubCell"/>
</dbReference>
<name>A0A8J3ABR7_9ACTN</name>
<dbReference type="InterPro" id="IPR022687">
    <property type="entry name" value="HTH_DTXR"/>
</dbReference>
<dbReference type="InterPro" id="IPR040767">
    <property type="entry name" value="DtxR/IdeR_SH3"/>
</dbReference>
<dbReference type="InterPro" id="IPR008988">
    <property type="entry name" value="Transcriptional_repressor_C"/>
</dbReference>
<dbReference type="Gene3D" id="2.30.30.90">
    <property type="match status" value="1"/>
</dbReference>
<evidence type="ECO:0000256" key="8">
    <source>
        <dbReference type="ARBA" id="ARBA00023125"/>
    </source>
</evidence>
<dbReference type="SUPFAM" id="SSF50037">
    <property type="entry name" value="C-terminal domain of transcriptional repressors"/>
    <property type="match status" value="1"/>
</dbReference>
<dbReference type="InterPro" id="IPR036388">
    <property type="entry name" value="WH-like_DNA-bd_sf"/>
</dbReference>
<evidence type="ECO:0000256" key="3">
    <source>
        <dbReference type="ARBA" id="ARBA00011738"/>
    </source>
</evidence>
<evidence type="ECO:0000313" key="12">
    <source>
        <dbReference type="Proteomes" id="UP000650511"/>
    </source>
</evidence>
<dbReference type="SUPFAM" id="SSF46785">
    <property type="entry name" value="Winged helix' DNA-binding domain"/>
    <property type="match status" value="1"/>
</dbReference>
<dbReference type="GO" id="GO:0046914">
    <property type="term" value="F:transition metal ion binding"/>
    <property type="evidence" value="ECO:0007669"/>
    <property type="project" value="InterPro"/>
</dbReference>
<dbReference type="InterPro" id="IPR022689">
    <property type="entry name" value="Iron_dep_repressor"/>
</dbReference>
<evidence type="ECO:0000256" key="5">
    <source>
        <dbReference type="ARBA" id="ARBA00022491"/>
    </source>
</evidence>
<dbReference type="GO" id="GO:0003677">
    <property type="term" value="F:DNA binding"/>
    <property type="evidence" value="ECO:0007669"/>
    <property type="project" value="UniProtKB-KW"/>
</dbReference>
<dbReference type="Pfam" id="PF01325">
    <property type="entry name" value="Fe_dep_repress"/>
    <property type="match status" value="1"/>
</dbReference>
<keyword evidence="9" id="KW-0804">Transcription</keyword>